<comment type="caution">
    <text evidence="1">The sequence shown here is derived from an EMBL/GenBank/DDBJ whole genome shotgun (WGS) entry which is preliminary data.</text>
</comment>
<name>A0A4C1ZWC0_EUMVA</name>
<reference evidence="1 2" key="1">
    <citation type="journal article" date="2019" name="Commun. Biol.">
        <title>The bagworm genome reveals a unique fibroin gene that provides high tensile strength.</title>
        <authorList>
            <person name="Kono N."/>
            <person name="Nakamura H."/>
            <person name="Ohtoshi R."/>
            <person name="Tomita M."/>
            <person name="Numata K."/>
            <person name="Arakawa K."/>
        </authorList>
    </citation>
    <scope>NUCLEOTIDE SEQUENCE [LARGE SCALE GENOMIC DNA]</scope>
</reference>
<dbReference type="Proteomes" id="UP000299102">
    <property type="component" value="Unassembled WGS sequence"/>
</dbReference>
<dbReference type="EMBL" id="BGZK01002130">
    <property type="protein sequence ID" value="GBP90975.1"/>
    <property type="molecule type" value="Genomic_DNA"/>
</dbReference>
<evidence type="ECO:0000313" key="2">
    <source>
        <dbReference type="Proteomes" id="UP000299102"/>
    </source>
</evidence>
<accession>A0A4C1ZWC0</accession>
<keyword evidence="2" id="KW-1185">Reference proteome</keyword>
<dbReference type="AlphaFoldDB" id="A0A4C1ZWC0"/>
<proteinExistence type="predicted"/>
<sequence>MAPSFVRRMMEHSAMEFEVEEQIRGLAAGPCVAGKRRLDNRSKGDGCFRSGDPSPRQASPRQQSGLACAYRCFISIGLIFPIQNNYIMKLTALESIASESDLIEHSFRVEGQINHRCPCTLATSEKSPLLTRSICNAGRSETGMMEGGEGVWVTGTLVHWTK</sequence>
<gene>
    <name evidence="1" type="ORF">EVAR_90624_1</name>
</gene>
<protein>
    <submittedName>
        <fullName evidence="1">Uncharacterized protein</fullName>
    </submittedName>
</protein>
<evidence type="ECO:0000313" key="1">
    <source>
        <dbReference type="EMBL" id="GBP90975.1"/>
    </source>
</evidence>
<organism evidence="1 2">
    <name type="scientific">Eumeta variegata</name>
    <name type="common">Bagworm moth</name>
    <name type="synonym">Eumeta japonica</name>
    <dbReference type="NCBI Taxonomy" id="151549"/>
    <lineage>
        <taxon>Eukaryota</taxon>
        <taxon>Metazoa</taxon>
        <taxon>Ecdysozoa</taxon>
        <taxon>Arthropoda</taxon>
        <taxon>Hexapoda</taxon>
        <taxon>Insecta</taxon>
        <taxon>Pterygota</taxon>
        <taxon>Neoptera</taxon>
        <taxon>Endopterygota</taxon>
        <taxon>Lepidoptera</taxon>
        <taxon>Glossata</taxon>
        <taxon>Ditrysia</taxon>
        <taxon>Tineoidea</taxon>
        <taxon>Psychidae</taxon>
        <taxon>Oiketicinae</taxon>
        <taxon>Eumeta</taxon>
    </lineage>
</organism>